<reference evidence="5 6" key="1">
    <citation type="submission" date="2016-07" db="EMBL/GenBank/DDBJ databases">
        <title>Acinetobacter sp. ANC 4603.</title>
        <authorList>
            <person name="Radolfova-Krizova L."/>
            <person name="Nemec A."/>
        </authorList>
    </citation>
    <scope>NUCLEOTIDE SEQUENCE [LARGE SCALE GENOMIC DNA]</scope>
    <source>
        <strain evidence="5 6">ANC 4603</strain>
    </source>
</reference>
<dbReference type="Proteomes" id="UP000186553">
    <property type="component" value="Unassembled WGS sequence"/>
</dbReference>
<evidence type="ECO:0000256" key="1">
    <source>
        <dbReference type="ARBA" id="ARBA00022679"/>
    </source>
</evidence>
<dbReference type="PANTHER" id="PTHR43877:SF2">
    <property type="entry name" value="AMINOALKYLPHOSPHONATE N-ACETYLTRANSFERASE-RELATED"/>
    <property type="match status" value="1"/>
</dbReference>
<dbReference type="SUPFAM" id="SSF55729">
    <property type="entry name" value="Acyl-CoA N-acyltransferases (Nat)"/>
    <property type="match status" value="1"/>
</dbReference>
<evidence type="ECO:0000313" key="6">
    <source>
        <dbReference type="Proteomes" id="UP000186553"/>
    </source>
</evidence>
<keyword evidence="3" id="KW-1133">Transmembrane helix</keyword>
<dbReference type="Gene3D" id="3.40.630.30">
    <property type="match status" value="1"/>
</dbReference>
<dbReference type="STRING" id="1891224.BBP83_10145"/>
<dbReference type="CDD" id="cd04301">
    <property type="entry name" value="NAT_SF"/>
    <property type="match status" value="1"/>
</dbReference>
<protein>
    <submittedName>
        <fullName evidence="5">Acetyltransferase</fullName>
    </submittedName>
</protein>
<dbReference type="InterPro" id="IPR050832">
    <property type="entry name" value="Bact_Acetyltransf"/>
</dbReference>
<dbReference type="InterPro" id="IPR016181">
    <property type="entry name" value="Acyl_CoA_acyltransferase"/>
</dbReference>
<keyword evidence="2" id="KW-0012">Acyltransferase</keyword>
<evidence type="ECO:0000256" key="3">
    <source>
        <dbReference type="SAM" id="Phobius"/>
    </source>
</evidence>
<dbReference type="EMBL" id="MBDL01000010">
    <property type="protein sequence ID" value="ODA12951.1"/>
    <property type="molecule type" value="Genomic_DNA"/>
</dbReference>
<name>A0A1C3CW65_9GAMM</name>
<dbReference type="RefSeq" id="WP_068888620.1">
    <property type="nucleotide sequence ID" value="NZ_CBCRUU010000018.1"/>
</dbReference>
<keyword evidence="1" id="KW-0808">Transferase</keyword>
<dbReference type="OrthoDB" id="9792929at2"/>
<dbReference type="InterPro" id="IPR000182">
    <property type="entry name" value="GNAT_dom"/>
</dbReference>
<feature type="domain" description="N-acetyltransferase" evidence="4">
    <location>
        <begin position="1"/>
        <end position="147"/>
    </location>
</feature>
<dbReference type="Pfam" id="PF00583">
    <property type="entry name" value="Acetyltransf_1"/>
    <property type="match status" value="1"/>
</dbReference>
<gene>
    <name evidence="5" type="ORF">BBP83_10145</name>
</gene>
<comment type="caution">
    <text evidence="5">The sequence shown here is derived from an EMBL/GenBank/DDBJ whole genome shotgun (WGS) entry which is preliminary data.</text>
</comment>
<keyword evidence="3" id="KW-0472">Membrane</keyword>
<dbReference type="PANTHER" id="PTHR43877">
    <property type="entry name" value="AMINOALKYLPHOSPHONATE N-ACETYLTRANSFERASE-RELATED-RELATED"/>
    <property type="match status" value="1"/>
</dbReference>
<evidence type="ECO:0000256" key="2">
    <source>
        <dbReference type="ARBA" id="ARBA00023315"/>
    </source>
</evidence>
<feature type="transmembrane region" description="Helical" evidence="3">
    <location>
        <begin position="57"/>
        <end position="79"/>
    </location>
</feature>
<sequence>MIVRRAEEQDLNQLAVLFDEYRQFYGASSNLDLSYRFLKQRFDNQESVFFIHIKDNVFTGFVLLYLGFSSVACSTYYILDDVYVTPVYRRQGSAKQLIDTAILFARHQNALRITLETQKNNYQSHQLYETMGFIKDNEFQTYHCFLK</sequence>
<evidence type="ECO:0000259" key="4">
    <source>
        <dbReference type="PROSITE" id="PS51186"/>
    </source>
</evidence>
<dbReference type="PROSITE" id="PS51186">
    <property type="entry name" value="GNAT"/>
    <property type="match status" value="1"/>
</dbReference>
<keyword evidence="3" id="KW-0812">Transmembrane</keyword>
<dbReference type="GO" id="GO:0016747">
    <property type="term" value="F:acyltransferase activity, transferring groups other than amino-acyl groups"/>
    <property type="evidence" value="ECO:0007669"/>
    <property type="project" value="InterPro"/>
</dbReference>
<proteinExistence type="predicted"/>
<organism evidence="5 6">
    <name type="scientific">Acinetobacter celticus</name>
    <dbReference type="NCBI Taxonomy" id="1891224"/>
    <lineage>
        <taxon>Bacteria</taxon>
        <taxon>Pseudomonadati</taxon>
        <taxon>Pseudomonadota</taxon>
        <taxon>Gammaproteobacteria</taxon>
        <taxon>Moraxellales</taxon>
        <taxon>Moraxellaceae</taxon>
        <taxon>Acinetobacter</taxon>
    </lineage>
</organism>
<evidence type="ECO:0000313" key="5">
    <source>
        <dbReference type="EMBL" id="ODA12951.1"/>
    </source>
</evidence>
<accession>A0A1C3CW65</accession>
<dbReference type="AlphaFoldDB" id="A0A1C3CW65"/>
<keyword evidence="6" id="KW-1185">Reference proteome</keyword>